<dbReference type="Proteomes" id="UP000887013">
    <property type="component" value="Unassembled WGS sequence"/>
</dbReference>
<dbReference type="AlphaFoldDB" id="A0A8X6TZN1"/>
<proteinExistence type="predicted"/>
<protein>
    <submittedName>
        <fullName evidence="1">Uncharacterized protein</fullName>
    </submittedName>
</protein>
<name>A0A8X6TZN1_NEPPI</name>
<gene>
    <name evidence="1" type="ORF">NPIL_499411</name>
</gene>
<dbReference type="EMBL" id="BMAW01019650">
    <property type="protein sequence ID" value="GFT64607.1"/>
    <property type="molecule type" value="Genomic_DNA"/>
</dbReference>
<accession>A0A8X6TZN1</accession>
<sequence length="107" mass="12194">MHTHLNKLPLKDPFSRGHLHTTKVETKTGGVQVLRTPVSEVVFSVSNARFPSLSRLSIELPSNVPWDLSKYLLAHYTTFCLNTWPQEERASHMLHLVMDGLQVCRKS</sequence>
<evidence type="ECO:0000313" key="2">
    <source>
        <dbReference type="Proteomes" id="UP000887013"/>
    </source>
</evidence>
<evidence type="ECO:0000313" key="1">
    <source>
        <dbReference type="EMBL" id="GFT64607.1"/>
    </source>
</evidence>
<organism evidence="1 2">
    <name type="scientific">Nephila pilipes</name>
    <name type="common">Giant wood spider</name>
    <name type="synonym">Nephila maculata</name>
    <dbReference type="NCBI Taxonomy" id="299642"/>
    <lineage>
        <taxon>Eukaryota</taxon>
        <taxon>Metazoa</taxon>
        <taxon>Ecdysozoa</taxon>
        <taxon>Arthropoda</taxon>
        <taxon>Chelicerata</taxon>
        <taxon>Arachnida</taxon>
        <taxon>Araneae</taxon>
        <taxon>Araneomorphae</taxon>
        <taxon>Entelegynae</taxon>
        <taxon>Araneoidea</taxon>
        <taxon>Nephilidae</taxon>
        <taxon>Nephila</taxon>
    </lineage>
</organism>
<keyword evidence="2" id="KW-1185">Reference proteome</keyword>
<comment type="caution">
    <text evidence="1">The sequence shown here is derived from an EMBL/GenBank/DDBJ whole genome shotgun (WGS) entry which is preliminary data.</text>
</comment>
<reference evidence="1" key="1">
    <citation type="submission" date="2020-08" db="EMBL/GenBank/DDBJ databases">
        <title>Multicomponent nature underlies the extraordinary mechanical properties of spider dragline silk.</title>
        <authorList>
            <person name="Kono N."/>
            <person name="Nakamura H."/>
            <person name="Mori M."/>
            <person name="Yoshida Y."/>
            <person name="Ohtoshi R."/>
            <person name="Malay A.D."/>
            <person name="Moran D.A.P."/>
            <person name="Tomita M."/>
            <person name="Numata K."/>
            <person name="Arakawa K."/>
        </authorList>
    </citation>
    <scope>NUCLEOTIDE SEQUENCE</scope>
</reference>